<feature type="compositionally biased region" description="Low complexity" evidence="5">
    <location>
        <begin position="52"/>
        <end position="61"/>
    </location>
</feature>
<organism evidence="7 8">
    <name type="scientific">Plasmodium vivax</name>
    <name type="common">malaria parasite P. vivax</name>
    <dbReference type="NCBI Taxonomy" id="5855"/>
    <lineage>
        <taxon>Eukaryota</taxon>
        <taxon>Sar</taxon>
        <taxon>Alveolata</taxon>
        <taxon>Apicomplexa</taxon>
        <taxon>Aconoidasida</taxon>
        <taxon>Haemosporida</taxon>
        <taxon>Plasmodiidae</taxon>
        <taxon>Plasmodium</taxon>
        <taxon>Plasmodium (Plasmodium)</taxon>
    </lineage>
</organism>
<reference evidence="7 8" key="1">
    <citation type="submission" date="2016-07" db="EMBL/GenBank/DDBJ databases">
        <authorList>
            <consortium name="Pathogen Informatics"/>
        </authorList>
    </citation>
    <scope>NUCLEOTIDE SEQUENCE [LARGE SCALE GENOMIC DNA]</scope>
</reference>
<feature type="region of interest" description="Disordered" evidence="5">
    <location>
        <begin position="52"/>
        <end position="74"/>
    </location>
</feature>
<keyword evidence="4 6" id="KW-0472">Membrane</keyword>
<feature type="transmembrane region" description="Helical" evidence="6">
    <location>
        <begin position="450"/>
        <end position="471"/>
    </location>
</feature>
<feature type="region of interest" description="Disordered" evidence="5">
    <location>
        <begin position="576"/>
        <end position="608"/>
    </location>
</feature>
<dbReference type="VEuPathDB" id="PlasmoDB:PVPAM_090050500"/>
<keyword evidence="2 6" id="KW-0812">Transmembrane</keyword>
<dbReference type="Pfam" id="PF10507">
    <property type="entry name" value="TMEM65"/>
    <property type="match status" value="1"/>
</dbReference>
<dbReference type="VEuPathDB" id="PlasmoDB:PVP01_0946300"/>
<feature type="transmembrane region" description="Helical" evidence="6">
    <location>
        <begin position="358"/>
        <end position="375"/>
    </location>
</feature>
<dbReference type="VEuPathDB" id="PlasmoDB:PVX_092885"/>
<evidence type="ECO:0000256" key="3">
    <source>
        <dbReference type="ARBA" id="ARBA00022989"/>
    </source>
</evidence>
<feature type="transmembrane region" description="Helical" evidence="6">
    <location>
        <begin position="381"/>
        <end position="405"/>
    </location>
</feature>
<accession>A0A1G4HDG2</accession>
<dbReference type="GO" id="GO:0005739">
    <property type="term" value="C:mitochondrion"/>
    <property type="evidence" value="ECO:0007669"/>
    <property type="project" value="TreeGrafter"/>
</dbReference>
<evidence type="ECO:0000256" key="1">
    <source>
        <dbReference type="ARBA" id="ARBA00004141"/>
    </source>
</evidence>
<evidence type="ECO:0000256" key="4">
    <source>
        <dbReference type="ARBA" id="ARBA00023136"/>
    </source>
</evidence>
<gene>
    <name evidence="7" type="ORF">PVC01_090048800</name>
</gene>
<dbReference type="PANTHER" id="PTHR21706">
    <property type="entry name" value="TRANSMEMBRANE PROTEIN 65"/>
    <property type="match status" value="1"/>
</dbReference>
<dbReference type="EMBL" id="LT615264">
    <property type="protein sequence ID" value="SCO72939.1"/>
    <property type="molecule type" value="Genomic_DNA"/>
</dbReference>
<evidence type="ECO:0000256" key="2">
    <source>
        <dbReference type="ARBA" id="ARBA00022692"/>
    </source>
</evidence>
<evidence type="ECO:0000256" key="5">
    <source>
        <dbReference type="SAM" id="MobiDB-lite"/>
    </source>
</evidence>
<evidence type="ECO:0000313" key="8">
    <source>
        <dbReference type="Proteomes" id="UP000305196"/>
    </source>
</evidence>
<feature type="transmembrane region" description="Helical" evidence="6">
    <location>
        <begin position="412"/>
        <end position="430"/>
    </location>
</feature>
<feature type="compositionally biased region" description="Basic and acidic residues" evidence="5">
    <location>
        <begin position="311"/>
        <end position="324"/>
    </location>
</feature>
<dbReference type="GO" id="GO:0016020">
    <property type="term" value="C:membrane"/>
    <property type="evidence" value="ECO:0007669"/>
    <property type="project" value="UniProtKB-SubCell"/>
</dbReference>
<evidence type="ECO:0000256" key="6">
    <source>
        <dbReference type="SAM" id="Phobius"/>
    </source>
</evidence>
<dbReference type="Gene3D" id="3.30.450.40">
    <property type="match status" value="1"/>
</dbReference>
<protein>
    <submittedName>
        <fullName evidence="7">Uncharacterized protein</fullName>
    </submittedName>
</protein>
<dbReference type="AlphaFoldDB" id="A0A1G4HDG2"/>
<dbReference type="InterPro" id="IPR029016">
    <property type="entry name" value="GAF-like_dom_sf"/>
</dbReference>
<dbReference type="InterPro" id="IPR001646">
    <property type="entry name" value="5peptide_repeat"/>
</dbReference>
<keyword evidence="3 6" id="KW-1133">Transmembrane helix</keyword>
<dbReference type="Proteomes" id="UP000305196">
    <property type="component" value="Chromosome 9"/>
</dbReference>
<dbReference type="SUPFAM" id="SSF55781">
    <property type="entry name" value="GAF domain-like"/>
    <property type="match status" value="1"/>
</dbReference>
<dbReference type="Pfam" id="PF00805">
    <property type="entry name" value="Pentapeptide"/>
    <property type="match status" value="1"/>
</dbReference>
<dbReference type="PANTHER" id="PTHR21706:SF15">
    <property type="entry name" value="TRANSMEMBRANE PROTEIN 65"/>
    <property type="match status" value="1"/>
</dbReference>
<dbReference type="VEuPathDB" id="PlasmoDB:PVW1_090050800"/>
<feature type="region of interest" description="Disordered" evidence="5">
    <location>
        <begin position="294"/>
        <end position="324"/>
    </location>
</feature>
<proteinExistence type="predicted"/>
<comment type="subcellular location">
    <subcellularLocation>
        <location evidence="1">Membrane</location>
        <topology evidence="1">Multi-pass membrane protein</topology>
    </subcellularLocation>
</comment>
<sequence length="698" mass="78693">MCVQHFSRLSNSHSFFLQQKRRNFVALHNSAINVFLKRSLICNVRLSQQHQQQQQQQQYRHQQQHHPRRQFTQSSNFFNLKKSVRYVHSLRSTDRKNALLEKCLFYLTQKYHLQTQIRSAIKKKQNIRLVKRKKRKEHRNYFKYGIEASRKKGNSQQGSGRAEGNQLINQNGEAPRHALFGNNITRDRPTQWGSLTNVSSFHTKVIKHRRGANLRSAHLMGRIARRSRQVETSNEQGEFPPSGRSPLHHEKKTKGSERGQPGGEGAAAQGKGATYGIDPSEANLNEANLNEANVSDTNLCDTGPPPNPHSSSDHAHSSKKSDKLVSKKGDFYSCKDAEKPFEEKTHEKGEMNIKRHDLILVALSGCIPFICFGFVDNSFMIIAGDLFDSTFCVFLGFSTLAAAGLGNLTSDVLGIFIGGYIEKVIVYVGFPRINLTNKQLKMNRTRRYYYIGSAIGIAIGCLLGMIPLLFIDSNKLEEKKKRQKKKKKNNQLANLDKTLFQLVSTQLPNFVNSNYAFLFVVDEAARNFYSLVNSDVVRLPLDEDIIGHVYKNGKLINYERGSLMKNFAHSYKPSMKEETVGEDQHATGGTNGEAKLSLSGEEPQGGRNGGKSLHFLKNQDFYIDNERIDVHQVIAAPVFGLDESIIAVVVALNAKDKVSFTDKDAQFLSMFCSHLAQELEGAKGLPGTLRLCKKIVYD</sequence>
<dbReference type="InterPro" id="IPR019537">
    <property type="entry name" value="TMEM65"/>
</dbReference>
<feature type="compositionally biased region" description="Basic and acidic residues" evidence="5">
    <location>
        <begin position="576"/>
        <end position="585"/>
    </location>
</feature>
<feature type="region of interest" description="Disordered" evidence="5">
    <location>
        <begin position="212"/>
        <end position="281"/>
    </location>
</feature>
<evidence type="ECO:0000313" key="7">
    <source>
        <dbReference type="EMBL" id="SCO72939.1"/>
    </source>
</evidence>
<name>A0A1G4HDG2_PLAVI</name>